<keyword evidence="4" id="KW-0233">DNA recombination</keyword>
<evidence type="ECO:0000256" key="2">
    <source>
        <dbReference type="ARBA" id="ARBA00022908"/>
    </source>
</evidence>
<evidence type="ECO:0000256" key="5">
    <source>
        <dbReference type="SAM" id="MobiDB-lite"/>
    </source>
</evidence>
<accession>A0A916ZQP6</accession>
<dbReference type="Gene3D" id="1.10.443.10">
    <property type="entry name" value="Intergrase catalytic core"/>
    <property type="match status" value="1"/>
</dbReference>
<evidence type="ECO:0000313" key="8">
    <source>
        <dbReference type="Proteomes" id="UP000644699"/>
    </source>
</evidence>
<evidence type="ECO:0000313" key="7">
    <source>
        <dbReference type="EMBL" id="GGE09316.1"/>
    </source>
</evidence>
<dbReference type="Pfam" id="PF22022">
    <property type="entry name" value="Phage_int_M"/>
    <property type="match status" value="1"/>
</dbReference>
<sequence>MARGTGKLTDTGIKSNPLKTGRHSDGGGLHVIILAEREAPGAVEEDAGGYANPIREKRVSSIDANDVLKVLNPIWAKKAETASRLRGRIENVLDFAKAKGWRTGIEPGALARPSQERPAGSPEACARPSRGDALRSTRMKAAKEHRVPLCNRAVEILRELHEVRTGNLVFPSMHRDKAASGKAAEKPRSVMAMDMLLRRMKQNVTVHGFRSAFRDWAGEETSFPREVAEQALAHHVGDAVERAYRRGDALEKRRQLMETWATYLAMSEEGETVQLRMD</sequence>
<reference evidence="7" key="1">
    <citation type="journal article" date="2014" name="Int. J. Syst. Evol. Microbiol.">
        <title>Complete genome sequence of Corynebacterium casei LMG S-19264T (=DSM 44701T), isolated from a smear-ripened cheese.</title>
        <authorList>
            <consortium name="US DOE Joint Genome Institute (JGI-PGF)"/>
            <person name="Walter F."/>
            <person name="Albersmeier A."/>
            <person name="Kalinowski J."/>
            <person name="Ruckert C."/>
        </authorList>
    </citation>
    <scope>NUCLEOTIDE SEQUENCE</scope>
    <source>
        <strain evidence="7">CGMCC 1.15367</strain>
    </source>
</reference>
<evidence type="ECO:0000256" key="4">
    <source>
        <dbReference type="ARBA" id="ARBA00023172"/>
    </source>
</evidence>
<reference evidence="7" key="2">
    <citation type="submission" date="2020-09" db="EMBL/GenBank/DDBJ databases">
        <authorList>
            <person name="Sun Q."/>
            <person name="Zhou Y."/>
        </authorList>
    </citation>
    <scope>NUCLEOTIDE SEQUENCE</scope>
    <source>
        <strain evidence="7">CGMCC 1.15367</strain>
    </source>
</reference>
<dbReference type="PANTHER" id="PTHR30629:SF2">
    <property type="entry name" value="PROPHAGE INTEGRASE INTS-RELATED"/>
    <property type="match status" value="1"/>
</dbReference>
<comment type="similarity">
    <text evidence="1">Belongs to the 'phage' integrase family.</text>
</comment>
<evidence type="ECO:0000256" key="1">
    <source>
        <dbReference type="ARBA" id="ARBA00008857"/>
    </source>
</evidence>
<dbReference type="EMBL" id="BMIQ01000004">
    <property type="protein sequence ID" value="GGE09316.1"/>
    <property type="molecule type" value="Genomic_DNA"/>
</dbReference>
<dbReference type="InterPro" id="IPR011010">
    <property type="entry name" value="DNA_brk_join_enz"/>
</dbReference>
<dbReference type="Gene3D" id="1.10.150.130">
    <property type="match status" value="1"/>
</dbReference>
<evidence type="ECO:0000256" key="3">
    <source>
        <dbReference type="ARBA" id="ARBA00023125"/>
    </source>
</evidence>
<dbReference type="InterPro" id="IPR050808">
    <property type="entry name" value="Phage_Integrase"/>
</dbReference>
<name>A0A916ZQP6_9HYPH</name>
<proteinExistence type="inferred from homology"/>
<dbReference type="Proteomes" id="UP000644699">
    <property type="component" value="Unassembled WGS sequence"/>
</dbReference>
<feature type="domain" description="Phage integrase central" evidence="6">
    <location>
        <begin position="50"/>
        <end position="106"/>
    </location>
</feature>
<dbReference type="GO" id="GO:0003677">
    <property type="term" value="F:DNA binding"/>
    <property type="evidence" value="ECO:0007669"/>
    <property type="project" value="UniProtKB-KW"/>
</dbReference>
<dbReference type="SUPFAM" id="SSF56349">
    <property type="entry name" value="DNA breaking-rejoining enzymes"/>
    <property type="match status" value="1"/>
</dbReference>
<comment type="caution">
    <text evidence="7">The sequence shown here is derived from an EMBL/GenBank/DDBJ whole genome shotgun (WGS) entry which is preliminary data.</text>
</comment>
<keyword evidence="3" id="KW-0238">DNA-binding</keyword>
<keyword evidence="8" id="KW-1185">Reference proteome</keyword>
<dbReference type="GO" id="GO:0006310">
    <property type="term" value="P:DNA recombination"/>
    <property type="evidence" value="ECO:0007669"/>
    <property type="project" value="UniProtKB-KW"/>
</dbReference>
<feature type="region of interest" description="Disordered" evidence="5">
    <location>
        <begin position="1"/>
        <end position="26"/>
    </location>
</feature>
<evidence type="ECO:0000259" key="6">
    <source>
        <dbReference type="Pfam" id="PF22022"/>
    </source>
</evidence>
<organism evidence="7 8">
    <name type="scientific">Aureimonas endophytica</name>
    <dbReference type="NCBI Taxonomy" id="2027858"/>
    <lineage>
        <taxon>Bacteria</taxon>
        <taxon>Pseudomonadati</taxon>
        <taxon>Pseudomonadota</taxon>
        <taxon>Alphaproteobacteria</taxon>
        <taxon>Hyphomicrobiales</taxon>
        <taxon>Aurantimonadaceae</taxon>
        <taxon>Aureimonas</taxon>
    </lineage>
</organism>
<protein>
    <recommendedName>
        <fullName evidence="6">Phage integrase central domain-containing protein</fullName>
    </recommendedName>
</protein>
<dbReference type="AlphaFoldDB" id="A0A916ZQP6"/>
<dbReference type="PANTHER" id="PTHR30629">
    <property type="entry name" value="PROPHAGE INTEGRASE"/>
    <property type="match status" value="1"/>
</dbReference>
<dbReference type="GO" id="GO:0015074">
    <property type="term" value="P:DNA integration"/>
    <property type="evidence" value="ECO:0007669"/>
    <property type="project" value="UniProtKB-KW"/>
</dbReference>
<gene>
    <name evidence="7" type="ORF">GCM10011390_30510</name>
</gene>
<dbReference type="InterPro" id="IPR013762">
    <property type="entry name" value="Integrase-like_cat_sf"/>
</dbReference>
<dbReference type="InterPro" id="IPR010998">
    <property type="entry name" value="Integrase_recombinase_N"/>
</dbReference>
<keyword evidence="2" id="KW-0229">DNA integration</keyword>
<dbReference type="InterPro" id="IPR053876">
    <property type="entry name" value="Phage_int_M"/>
</dbReference>
<feature type="region of interest" description="Disordered" evidence="5">
    <location>
        <begin position="106"/>
        <end position="135"/>
    </location>
</feature>